<dbReference type="OrthoDB" id="3293184at2"/>
<accession>A0A0N9HIG6</accession>
<sequence>MPGWIRTVLVAGVLIVFAGSLFGLWSFKVIGYERTSGQATYDINGVVGPETGSTCPTDKRYVDEQPTGLRDDVLAGFQQLKAEAKKQNITMCLQDGKRSSRQQQAQFDDYVKRFGTRELARKYALPPDESMHVKGIAVDIQPLSAAGWVERSAGKHGWCRRYENEPWHFEYNPDYRGGCPALLPHA</sequence>
<dbReference type="SUPFAM" id="SSF55166">
    <property type="entry name" value="Hedgehog/DD-peptidase"/>
    <property type="match status" value="1"/>
</dbReference>
<dbReference type="Proteomes" id="UP000063699">
    <property type="component" value="Chromosome"/>
</dbReference>
<dbReference type="InterPro" id="IPR003709">
    <property type="entry name" value="VanY-like_core_dom"/>
</dbReference>
<evidence type="ECO:0000313" key="3">
    <source>
        <dbReference type="Proteomes" id="UP000063699"/>
    </source>
</evidence>
<organism evidence="2 3">
    <name type="scientific">Kibdelosporangium phytohabitans</name>
    <dbReference type="NCBI Taxonomy" id="860235"/>
    <lineage>
        <taxon>Bacteria</taxon>
        <taxon>Bacillati</taxon>
        <taxon>Actinomycetota</taxon>
        <taxon>Actinomycetes</taxon>
        <taxon>Pseudonocardiales</taxon>
        <taxon>Pseudonocardiaceae</taxon>
        <taxon>Kibdelosporangium</taxon>
    </lineage>
</organism>
<proteinExistence type="predicted"/>
<dbReference type="PANTHER" id="PTHR34385:SF1">
    <property type="entry name" value="PEPTIDOGLYCAN L-ALANYL-D-GLUTAMATE ENDOPEPTIDASE CWLK"/>
    <property type="match status" value="1"/>
</dbReference>
<keyword evidence="3" id="KW-1185">Reference proteome</keyword>
<gene>
    <name evidence="2" type="ORF">AOZ06_01020</name>
</gene>
<dbReference type="GO" id="GO:0006508">
    <property type="term" value="P:proteolysis"/>
    <property type="evidence" value="ECO:0007669"/>
    <property type="project" value="InterPro"/>
</dbReference>
<dbReference type="Pfam" id="PF02557">
    <property type="entry name" value="VanY"/>
    <property type="match status" value="1"/>
</dbReference>
<dbReference type="GO" id="GO:0008233">
    <property type="term" value="F:peptidase activity"/>
    <property type="evidence" value="ECO:0007669"/>
    <property type="project" value="InterPro"/>
</dbReference>
<name>A0A0N9HIG6_9PSEU</name>
<dbReference type="InterPro" id="IPR009045">
    <property type="entry name" value="Zn_M74/Hedgehog-like"/>
</dbReference>
<dbReference type="AlphaFoldDB" id="A0A0N9HIG6"/>
<dbReference type="Gene3D" id="3.30.1380.10">
    <property type="match status" value="1"/>
</dbReference>
<dbReference type="PANTHER" id="PTHR34385">
    <property type="entry name" value="D-ALANYL-D-ALANINE CARBOXYPEPTIDASE"/>
    <property type="match status" value="1"/>
</dbReference>
<evidence type="ECO:0000313" key="2">
    <source>
        <dbReference type="EMBL" id="ALG05697.1"/>
    </source>
</evidence>
<protein>
    <submittedName>
        <fullName evidence="2">Peptidase M15</fullName>
    </submittedName>
</protein>
<evidence type="ECO:0000259" key="1">
    <source>
        <dbReference type="Pfam" id="PF02557"/>
    </source>
</evidence>
<dbReference type="EMBL" id="CP012752">
    <property type="protein sequence ID" value="ALG05697.1"/>
    <property type="molecule type" value="Genomic_DNA"/>
</dbReference>
<dbReference type="InterPro" id="IPR052179">
    <property type="entry name" value="DD-CPase-like"/>
</dbReference>
<dbReference type="KEGG" id="kphy:AOZ06_01020"/>
<reference evidence="2 3" key="1">
    <citation type="submission" date="2015-07" db="EMBL/GenBank/DDBJ databases">
        <title>Genome sequencing of Kibdelosporangium phytohabitans.</title>
        <authorList>
            <person name="Qin S."/>
            <person name="Xing K."/>
        </authorList>
    </citation>
    <scope>NUCLEOTIDE SEQUENCE [LARGE SCALE GENOMIC DNA]</scope>
    <source>
        <strain evidence="2 3">KLBMP1111</strain>
    </source>
</reference>
<feature type="domain" description="D-alanyl-D-alanine carboxypeptidase-like core" evidence="1">
    <location>
        <begin position="69"/>
        <end position="173"/>
    </location>
</feature>
<dbReference type="STRING" id="860235.AOZ06_01020"/>